<dbReference type="AlphaFoldDB" id="A0A3M8Q1V5"/>
<name>A0A3M8Q1V5_9GAMM</name>
<reference evidence="1 2" key="1">
    <citation type="journal article" date="2012" name="Int. J. Syst. Evol. Microbiol.">
        <title>Marinomonas hwangdonensis sp. nov., isolated from seawater.</title>
        <authorList>
            <person name="Jung Y.T."/>
            <person name="Oh T.K."/>
            <person name="Yoon J.H."/>
        </authorList>
    </citation>
    <scope>NUCLEOTIDE SEQUENCE [LARGE SCALE GENOMIC DNA]</scope>
    <source>
        <strain evidence="1 2">HDW-15</strain>
    </source>
</reference>
<dbReference type="Proteomes" id="UP000280507">
    <property type="component" value="Unassembled WGS sequence"/>
</dbReference>
<keyword evidence="2" id="KW-1185">Reference proteome</keyword>
<protein>
    <submittedName>
        <fullName evidence="1">Uncharacterized protein</fullName>
    </submittedName>
</protein>
<dbReference type="OrthoDB" id="5735634at2"/>
<evidence type="ECO:0000313" key="1">
    <source>
        <dbReference type="EMBL" id="RNF50088.1"/>
    </source>
</evidence>
<gene>
    <name evidence="1" type="ORF">EBI00_11475</name>
</gene>
<evidence type="ECO:0000313" key="2">
    <source>
        <dbReference type="Proteomes" id="UP000280507"/>
    </source>
</evidence>
<accession>A0A3M8Q1V5</accession>
<organism evidence="1 2">
    <name type="scientific">Marinomonas hwangdonensis</name>
    <dbReference type="NCBI Taxonomy" id="1053647"/>
    <lineage>
        <taxon>Bacteria</taxon>
        <taxon>Pseudomonadati</taxon>
        <taxon>Pseudomonadota</taxon>
        <taxon>Gammaproteobacteria</taxon>
        <taxon>Oceanospirillales</taxon>
        <taxon>Oceanospirillaceae</taxon>
        <taxon>Marinomonas</taxon>
    </lineage>
</organism>
<comment type="caution">
    <text evidence="1">The sequence shown here is derived from an EMBL/GenBank/DDBJ whole genome shotgun (WGS) entry which is preliminary data.</text>
</comment>
<sequence>MTALIVVCIVISLMCSALWIMPPERERQRMALRVQARPLKLSVQLTSIELPDKWDKSTSRKKTVGYFYHRPKANKKISKSIWLLPYEVWKYRSVAQGWWCSDDINLSEVSKNKLERHAALLSGVKISSESVSFYWDEEGGEQDLNSLAELVFELAELNG</sequence>
<proteinExistence type="predicted"/>
<dbReference type="EMBL" id="RIZG01000006">
    <property type="protein sequence ID" value="RNF50088.1"/>
    <property type="molecule type" value="Genomic_DNA"/>
</dbReference>